<dbReference type="InterPro" id="IPR001293">
    <property type="entry name" value="Znf_TRAF"/>
</dbReference>
<accession>A0A9J6EAW2</accession>
<feature type="domain" description="TRAF-type" evidence="6">
    <location>
        <begin position="134"/>
        <end position="168"/>
    </location>
</feature>
<keyword evidence="1 4" id="KW-0479">Metal-binding</keyword>
<feature type="zinc finger region" description="TRAF-type" evidence="4">
    <location>
        <begin position="134"/>
        <end position="168"/>
    </location>
</feature>
<evidence type="ECO:0000256" key="2">
    <source>
        <dbReference type="ARBA" id="ARBA00022771"/>
    </source>
</evidence>
<comment type="caution">
    <text evidence="7">The sequence shown here is derived from an EMBL/GenBank/DDBJ whole genome shotgun (WGS) entry which is preliminary data.</text>
</comment>
<reference evidence="7" key="2">
    <citation type="submission" date="2021-09" db="EMBL/GenBank/DDBJ databases">
        <authorList>
            <person name="Jia N."/>
            <person name="Wang J."/>
            <person name="Shi W."/>
            <person name="Du L."/>
            <person name="Sun Y."/>
            <person name="Zhan W."/>
            <person name="Jiang J."/>
            <person name="Wang Q."/>
            <person name="Zhang B."/>
            <person name="Ji P."/>
            <person name="Sakyi L.B."/>
            <person name="Cui X."/>
            <person name="Yuan T."/>
            <person name="Jiang B."/>
            <person name="Yang W."/>
            <person name="Lam T.T.-Y."/>
            <person name="Chang Q."/>
            <person name="Ding S."/>
            <person name="Wang X."/>
            <person name="Zhu J."/>
            <person name="Ruan X."/>
            <person name="Zhao L."/>
            <person name="Wei J."/>
            <person name="Que T."/>
            <person name="Du C."/>
            <person name="Cheng J."/>
            <person name="Dai P."/>
            <person name="Han X."/>
            <person name="Huang E."/>
            <person name="Gao Y."/>
            <person name="Liu J."/>
            <person name="Shao H."/>
            <person name="Ye R."/>
            <person name="Li L."/>
            <person name="Wei W."/>
            <person name="Wang X."/>
            <person name="Wang C."/>
            <person name="Huo Q."/>
            <person name="Li W."/>
            <person name="Guo W."/>
            <person name="Chen H."/>
            <person name="Chen S."/>
            <person name="Zhou L."/>
            <person name="Zhou L."/>
            <person name="Ni X."/>
            <person name="Tian J."/>
            <person name="Zhou Y."/>
            <person name="Sheng Y."/>
            <person name="Liu T."/>
            <person name="Pan Y."/>
            <person name="Xia L."/>
            <person name="Li J."/>
            <person name="Zhao F."/>
            <person name="Cao W."/>
        </authorList>
    </citation>
    <scope>NUCLEOTIDE SEQUENCE</scope>
    <source>
        <strain evidence="7">Rmic-2018</strain>
        <tissue evidence="7">Larvae</tissue>
    </source>
</reference>
<dbReference type="AlphaFoldDB" id="A0A9J6EAW2"/>
<name>A0A9J6EAW2_RHIMP</name>
<keyword evidence="8" id="KW-1185">Reference proteome</keyword>
<organism evidence="7 8">
    <name type="scientific">Rhipicephalus microplus</name>
    <name type="common">Cattle tick</name>
    <name type="synonym">Boophilus microplus</name>
    <dbReference type="NCBI Taxonomy" id="6941"/>
    <lineage>
        <taxon>Eukaryota</taxon>
        <taxon>Metazoa</taxon>
        <taxon>Ecdysozoa</taxon>
        <taxon>Arthropoda</taxon>
        <taxon>Chelicerata</taxon>
        <taxon>Arachnida</taxon>
        <taxon>Acari</taxon>
        <taxon>Parasitiformes</taxon>
        <taxon>Ixodida</taxon>
        <taxon>Ixodoidea</taxon>
        <taxon>Ixodidae</taxon>
        <taxon>Rhipicephalinae</taxon>
        <taxon>Rhipicephalus</taxon>
        <taxon>Boophilus</taxon>
    </lineage>
</organism>
<evidence type="ECO:0000256" key="1">
    <source>
        <dbReference type="ARBA" id="ARBA00022723"/>
    </source>
</evidence>
<feature type="domain" description="RING-type" evidence="5">
    <location>
        <begin position="51"/>
        <end position="89"/>
    </location>
</feature>
<dbReference type="PROSITE" id="PS50145">
    <property type="entry name" value="ZF_TRAF"/>
    <property type="match status" value="1"/>
</dbReference>
<evidence type="ECO:0000256" key="4">
    <source>
        <dbReference type="PROSITE-ProRule" id="PRU00207"/>
    </source>
</evidence>
<evidence type="ECO:0008006" key="9">
    <source>
        <dbReference type="Google" id="ProtNLM"/>
    </source>
</evidence>
<keyword evidence="2 4" id="KW-0863">Zinc-finger</keyword>
<dbReference type="SUPFAM" id="SSF49599">
    <property type="entry name" value="TRAF domain-like"/>
    <property type="match status" value="1"/>
</dbReference>
<sequence>MCPENEVHWMEFPAENIMKRKIYPHAVFGFCEILDWTTLHFVKPIDDIRVCSACRAVSRKTAFLACRHVLCQPCFESWKSTRSNTCVIDGDLCPEKEVYWMEFPAEKMMKSEVSCWNWDNGCQIVTDVSSITNHFHQDCEHHSTCCPKCSSTVLRKDVIAHLESGCANHVLRIRSTTPPNDVESNDLESIREDVRYTESAFRNACHNDASLVTSVEGIAANIEENAESLSTVAVEVVHISRMTEQTLSGVARSSKVHVNQIADVKAYKECLSADLDEIKRNIDEFRHCASAEKQEMTEHDENAKKLLLLKMAMQSVSCMLRYVTIKVHASTAVAQYLVADGLREALSCYVSSIRQTQPSGQKFPLNATARIFENELKVPVKGSCVVRVGVVSAQSRDYINGPLLRPYRCHC</sequence>
<gene>
    <name evidence="7" type="ORF">HPB51_017537</name>
</gene>
<dbReference type="VEuPathDB" id="VectorBase:LOC119164482"/>
<dbReference type="InterPro" id="IPR001841">
    <property type="entry name" value="Znf_RING"/>
</dbReference>
<dbReference type="CDD" id="cd16449">
    <property type="entry name" value="RING-HC"/>
    <property type="match status" value="1"/>
</dbReference>
<keyword evidence="3 4" id="KW-0862">Zinc</keyword>
<reference evidence="7" key="1">
    <citation type="journal article" date="2020" name="Cell">
        <title>Large-Scale Comparative Analyses of Tick Genomes Elucidate Their Genetic Diversity and Vector Capacities.</title>
        <authorList>
            <consortium name="Tick Genome and Microbiome Consortium (TIGMIC)"/>
            <person name="Jia N."/>
            <person name="Wang J."/>
            <person name="Shi W."/>
            <person name="Du L."/>
            <person name="Sun Y."/>
            <person name="Zhan W."/>
            <person name="Jiang J.F."/>
            <person name="Wang Q."/>
            <person name="Zhang B."/>
            <person name="Ji P."/>
            <person name="Bell-Sakyi L."/>
            <person name="Cui X.M."/>
            <person name="Yuan T.T."/>
            <person name="Jiang B.G."/>
            <person name="Yang W.F."/>
            <person name="Lam T.T."/>
            <person name="Chang Q.C."/>
            <person name="Ding S.J."/>
            <person name="Wang X.J."/>
            <person name="Zhu J.G."/>
            <person name="Ruan X.D."/>
            <person name="Zhao L."/>
            <person name="Wei J.T."/>
            <person name="Ye R.Z."/>
            <person name="Que T.C."/>
            <person name="Du C.H."/>
            <person name="Zhou Y.H."/>
            <person name="Cheng J.X."/>
            <person name="Dai P.F."/>
            <person name="Guo W.B."/>
            <person name="Han X.H."/>
            <person name="Huang E.J."/>
            <person name="Li L.F."/>
            <person name="Wei W."/>
            <person name="Gao Y.C."/>
            <person name="Liu J.Z."/>
            <person name="Shao H.Z."/>
            <person name="Wang X."/>
            <person name="Wang C.C."/>
            <person name="Yang T.C."/>
            <person name="Huo Q.B."/>
            <person name="Li W."/>
            <person name="Chen H.Y."/>
            <person name="Chen S.E."/>
            <person name="Zhou L.G."/>
            <person name="Ni X.B."/>
            <person name="Tian J.H."/>
            <person name="Sheng Y."/>
            <person name="Liu T."/>
            <person name="Pan Y.S."/>
            <person name="Xia L.Y."/>
            <person name="Li J."/>
            <person name="Zhao F."/>
            <person name="Cao W.C."/>
        </authorList>
    </citation>
    <scope>NUCLEOTIDE SEQUENCE</scope>
    <source>
        <strain evidence="7">Rmic-2018</strain>
    </source>
</reference>
<dbReference type="EMBL" id="JABSTU010000005">
    <property type="protein sequence ID" value="KAH8031474.1"/>
    <property type="molecule type" value="Genomic_DNA"/>
</dbReference>
<protein>
    <recommendedName>
        <fullName evidence="9">Tnf receptor-associated factor</fullName>
    </recommendedName>
</protein>
<evidence type="ECO:0000259" key="5">
    <source>
        <dbReference type="PROSITE" id="PS50089"/>
    </source>
</evidence>
<dbReference type="InterPro" id="IPR013083">
    <property type="entry name" value="Znf_RING/FYVE/PHD"/>
</dbReference>
<dbReference type="Proteomes" id="UP000821866">
    <property type="component" value="Chromosome 3"/>
</dbReference>
<evidence type="ECO:0000259" key="6">
    <source>
        <dbReference type="PROSITE" id="PS50145"/>
    </source>
</evidence>
<dbReference type="Gene3D" id="3.30.40.10">
    <property type="entry name" value="Zinc/RING finger domain, C3HC4 (zinc finger)"/>
    <property type="match status" value="1"/>
</dbReference>
<evidence type="ECO:0000256" key="3">
    <source>
        <dbReference type="ARBA" id="ARBA00022833"/>
    </source>
</evidence>
<dbReference type="SUPFAM" id="SSF57850">
    <property type="entry name" value="RING/U-box"/>
    <property type="match status" value="1"/>
</dbReference>
<proteinExistence type="predicted"/>
<evidence type="ECO:0000313" key="7">
    <source>
        <dbReference type="EMBL" id="KAH8031474.1"/>
    </source>
</evidence>
<evidence type="ECO:0000313" key="8">
    <source>
        <dbReference type="Proteomes" id="UP000821866"/>
    </source>
</evidence>
<dbReference type="PROSITE" id="PS50089">
    <property type="entry name" value="ZF_RING_2"/>
    <property type="match status" value="1"/>
</dbReference>
<dbReference type="GO" id="GO:0008270">
    <property type="term" value="F:zinc ion binding"/>
    <property type="evidence" value="ECO:0007669"/>
    <property type="project" value="UniProtKB-KW"/>
</dbReference>